<name>A0A8T1XQN4_ARASU</name>
<dbReference type="Pfam" id="PF03372">
    <property type="entry name" value="Exo_endo_phos"/>
    <property type="match status" value="1"/>
</dbReference>
<dbReference type="CDD" id="cd06222">
    <property type="entry name" value="RNase_H_like"/>
    <property type="match status" value="1"/>
</dbReference>
<dbReference type="PANTHER" id="PTHR33116:SF70">
    <property type="entry name" value="NON-LTR RETROELEMENT REVERSE TRANSCRIPTASE-LIKE PROTEIN"/>
    <property type="match status" value="1"/>
</dbReference>
<keyword evidence="4" id="KW-1185">Reference proteome</keyword>
<organism evidence="3 4">
    <name type="scientific">Arabidopsis suecica</name>
    <name type="common">Swedish thale-cress</name>
    <name type="synonym">Cardaminopsis suecica</name>
    <dbReference type="NCBI Taxonomy" id="45249"/>
    <lineage>
        <taxon>Eukaryota</taxon>
        <taxon>Viridiplantae</taxon>
        <taxon>Streptophyta</taxon>
        <taxon>Embryophyta</taxon>
        <taxon>Tracheophyta</taxon>
        <taxon>Spermatophyta</taxon>
        <taxon>Magnoliopsida</taxon>
        <taxon>eudicotyledons</taxon>
        <taxon>Gunneridae</taxon>
        <taxon>Pentapetalae</taxon>
        <taxon>rosids</taxon>
        <taxon>malvids</taxon>
        <taxon>Brassicales</taxon>
        <taxon>Brassicaceae</taxon>
        <taxon>Camelineae</taxon>
        <taxon>Arabidopsis</taxon>
    </lineage>
</organism>
<reference evidence="3 4" key="1">
    <citation type="submission" date="2020-12" db="EMBL/GenBank/DDBJ databases">
        <title>Concerted genomic and epigenomic changes stabilize Arabidopsis allopolyploids.</title>
        <authorList>
            <person name="Chen Z."/>
        </authorList>
    </citation>
    <scope>NUCLEOTIDE SEQUENCE [LARGE SCALE GENOMIC DNA]</scope>
    <source>
        <strain evidence="3">As9502</strain>
        <tissue evidence="3">Leaf</tissue>
    </source>
</reference>
<dbReference type="OrthoDB" id="1107337at2759"/>
<dbReference type="PROSITE" id="PS50879">
    <property type="entry name" value="RNASE_H_1"/>
    <property type="match status" value="1"/>
</dbReference>
<dbReference type="InterPro" id="IPR044730">
    <property type="entry name" value="RNase_H-like_dom_plant"/>
</dbReference>
<dbReference type="InterPro" id="IPR005135">
    <property type="entry name" value="Endo/exonuclease/phosphatase"/>
</dbReference>
<dbReference type="GO" id="GO:0004523">
    <property type="term" value="F:RNA-DNA hybrid ribonuclease activity"/>
    <property type="evidence" value="ECO:0007669"/>
    <property type="project" value="InterPro"/>
</dbReference>
<dbReference type="CDD" id="cd01650">
    <property type="entry name" value="RT_nLTR_like"/>
    <property type="match status" value="1"/>
</dbReference>
<comment type="caution">
    <text evidence="3">The sequence shown here is derived from an EMBL/GenBank/DDBJ whole genome shotgun (WGS) entry which is preliminary data.</text>
</comment>
<feature type="domain" description="Reverse transcriptase" evidence="1">
    <location>
        <begin position="450"/>
        <end position="731"/>
    </location>
</feature>
<accession>A0A8T1XQN4</accession>
<dbReference type="PROSITE" id="PS50878">
    <property type="entry name" value="RT_POL"/>
    <property type="match status" value="1"/>
</dbReference>
<evidence type="ECO:0000259" key="2">
    <source>
        <dbReference type="PROSITE" id="PS50879"/>
    </source>
</evidence>
<evidence type="ECO:0000313" key="4">
    <source>
        <dbReference type="Proteomes" id="UP000694251"/>
    </source>
</evidence>
<gene>
    <name evidence="3" type="ORF">ISN44_As13g005900</name>
</gene>
<dbReference type="EMBL" id="JAEFBJ010000013">
    <property type="protein sequence ID" value="KAG7536655.1"/>
    <property type="molecule type" value="Genomic_DNA"/>
</dbReference>
<dbReference type="PANTHER" id="PTHR33116">
    <property type="entry name" value="REVERSE TRANSCRIPTASE ZINC-BINDING DOMAIN-CONTAINING PROTEIN-RELATED-RELATED"/>
    <property type="match status" value="1"/>
</dbReference>
<evidence type="ECO:0000313" key="3">
    <source>
        <dbReference type="EMBL" id="KAG7536655.1"/>
    </source>
</evidence>
<dbReference type="Pfam" id="PF13966">
    <property type="entry name" value="zf-RVT"/>
    <property type="match status" value="1"/>
</dbReference>
<evidence type="ECO:0000259" key="1">
    <source>
        <dbReference type="PROSITE" id="PS50878"/>
    </source>
</evidence>
<dbReference type="Pfam" id="PF13456">
    <property type="entry name" value="RVT_3"/>
    <property type="match status" value="1"/>
</dbReference>
<feature type="domain" description="RNase H type-1" evidence="2">
    <location>
        <begin position="1184"/>
        <end position="1314"/>
    </location>
</feature>
<dbReference type="Proteomes" id="UP000694251">
    <property type="component" value="Chromosome 13"/>
</dbReference>
<proteinExistence type="predicted"/>
<dbReference type="InterPro" id="IPR026960">
    <property type="entry name" value="RVT-Znf"/>
</dbReference>
<dbReference type="GO" id="GO:0003676">
    <property type="term" value="F:nucleic acid binding"/>
    <property type="evidence" value="ECO:0007669"/>
    <property type="project" value="InterPro"/>
</dbReference>
<dbReference type="InterPro" id="IPR002156">
    <property type="entry name" value="RNaseH_domain"/>
</dbReference>
<protein>
    <submittedName>
        <fullName evidence="3">Ribonuclease H domain</fullName>
    </submittedName>
</protein>
<dbReference type="Pfam" id="PF00078">
    <property type="entry name" value="RVT_1"/>
    <property type="match status" value="1"/>
</dbReference>
<dbReference type="InterPro" id="IPR000477">
    <property type="entry name" value="RT_dom"/>
</dbReference>
<sequence length="1348" mass="153174">MMNCLLWNCRGANKPNFRRSIRYILKKFNTDILALFETHAGGDRAQRICQGLGFENSFRVDAVGKSGGLWLLWKAEVGEVTIVNSSSQFIHARIVNGVEALHLVAVYAAPSVSRRSGLWEQIRDVVQAIDEPLIIGGDFNTIIRTDERIGGNGQLSPDSVAFGNWVSDLFLIDMGFKGNRYTWKRGRTASNFIAKRLDRVFCCAHSRLKWQEASVKHLPFLSSDHTPLYIQLCPEVKRDPSKRPFRFEAAWLTHPGFRELLENSWNGELSTQQALQGLREKLKKWNKEVFGNIQQKKDKLVQELQIVQDLLEHNQTDELLNKEDVLIKEFEVVLEQEEIEKKWIEMLKDDEDKWVEEPQELAKMAVEYYQKLYSVEDVDSVVESLPSAGFSYLTREEISDLSKPFMSIDVENSMRSMGRFKAPGPDGYQPVFYQDCWEVVGQSVTNFVLNFFETGQLPDEANDALLVLIPKVDKPERMTQFRPISLCNVLFKMITKSMVMRLKKVMPKLIGPAQSSFIPGRLSADNIVVVQEAVHSMRRKKGRKGWMLLKLDLEKAYDRIRWDFLEDTLHAANLPSSWINWIMKCVKEPAMTVLWNGEKTESFIPSRGLRQGDPLSPYLFVLCLERLCHQIDLSVGTKEWKPISLSCGGPLLSHICFADDLILFAEASVAQIRVIRKVLEKFCIASGQKVSLEKSKIFFSPNVSRDLEKLISDESGIKSTKELGKYLGMPVLQKRINKDTFGEILQRVSSRLAGWKGRMLSLAGRLTLTKSVLSSIPIHTMSTIALPKATLDGLDRISRSFVWGSSTEKKKQHLLAWKKICCTKQAGGLGIRSSRAMNTALLAKIGWRLLQDKSSLWARVLRHKYRVKEIQDPSWTVSKGTWSSTWRSIMLGMREVVIPGVSWVVGNGQTTRFWADKWLMNTPLREDIIGPAPVGLEEARVCDLWQHGRGWLLENIVPYVAPDIRLRLTAVVVDNITGVRDRLSWGESLDGKFTVKSAYSSLMKDSTPRSNLSRMYDRVWKVIAPERVKIFLWLGVHQVIMTNMERQRRHLSETGICQVCKGGDETIIHILRDCPAMYGIWTRIIPRRKRGTFFTQTLLEWVYDNLGDSGEVDGCPWSTLYAIAVWWGWKWRCGNVFGVNGKCRDRVKFVRDQAGEVIQAHLVEGNSGKSRGRIERMVSWVKPAEGWVKLNTDGASKGNPGLASAGGILRNLDGSWIGGFAVNIGICSAPLVELWGVYYGLYIAWERKITRLELEVDSELVVGFLTTGISDSHPLSFLVRLCYGFISRDWIVRISHVYREANRLADGLANYAFSLPLGFHAFDVCPEIVYSVLVEDKNGAAYPRSIRL</sequence>